<gene>
    <name evidence="1" type="ORF">G6047_07735</name>
</gene>
<evidence type="ECO:0000313" key="1">
    <source>
        <dbReference type="EMBL" id="NMH27919.1"/>
    </source>
</evidence>
<reference evidence="1" key="1">
    <citation type="submission" date="2020-02" db="EMBL/GenBank/DDBJ databases">
        <title>Flavobacterium sp. genome.</title>
        <authorList>
            <person name="Jung H.S."/>
            <person name="Baek J.H."/>
            <person name="Jeon C.O."/>
        </authorList>
    </citation>
    <scope>NUCLEOTIDE SEQUENCE</scope>
    <source>
        <strain evidence="1">SE-s28</strain>
    </source>
</reference>
<comment type="caution">
    <text evidence="1">The sequence shown here is derived from an EMBL/GenBank/DDBJ whole genome shotgun (WGS) entry which is preliminary data.</text>
</comment>
<dbReference type="InterPro" id="IPR029024">
    <property type="entry name" value="TerB-like"/>
</dbReference>
<name>A0A972FRA2_9FLAO</name>
<accession>A0A972FRA2</accession>
<protein>
    <submittedName>
        <fullName evidence="1">Excinuclease ABC subunit B</fullName>
    </submittedName>
</protein>
<dbReference type="EMBL" id="JAAMPU010000103">
    <property type="protein sequence ID" value="NMH27919.1"/>
    <property type="molecule type" value="Genomic_DNA"/>
</dbReference>
<dbReference type="SUPFAM" id="SSF158682">
    <property type="entry name" value="TerB-like"/>
    <property type="match status" value="1"/>
</dbReference>
<keyword evidence="2" id="KW-1185">Reference proteome</keyword>
<dbReference type="Proteomes" id="UP000712080">
    <property type="component" value="Unassembled WGS sequence"/>
</dbReference>
<sequence>MTNYEEKLALLMDMIAFSVVDGQLDPREYQFLSLISAELGVDKETLDEMFHREPESPVIPSEHQRIHQFYRLALLMHIDGKLHIKEQEAIHNIALQMGLSPNATNRILNLMEETEYKVLDPNVVFGIFKQQQN</sequence>
<organism evidence="1 2">
    <name type="scientific">Flavobacterium silvaticum</name>
    <dbReference type="NCBI Taxonomy" id="1852020"/>
    <lineage>
        <taxon>Bacteria</taxon>
        <taxon>Pseudomonadati</taxon>
        <taxon>Bacteroidota</taxon>
        <taxon>Flavobacteriia</taxon>
        <taxon>Flavobacteriales</taxon>
        <taxon>Flavobacteriaceae</taxon>
        <taxon>Flavobacterium</taxon>
    </lineage>
</organism>
<evidence type="ECO:0000313" key="2">
    <source>
        <dbReference type="Proteomes" id="UP000712080"/>
    </source>
</evidence>
<dbReference type="RefSeq" id="WP_169527019.1">
    <property type="nucleotide sequence ID" value="NZ_JAAMPU010000103.1"/>
</dbReference>
<dbReference type="Gene3D" id="1.10.3680.10">
    <property type="entry name" value="TerB-like"/>
    <property type="match status" value="2"/>
</dbReference>
<proteinExistence type="predicted"/>
<dbReference type="AlphaFoldDB" id="A0A972FRA2"/>